<dbReference type="CDD" id="cd11614">
    <property type="entry name" value="SAF_CpaB_FlgA_like"/>
    <property type="match status" value="1"/>
</dbReference>
<sequence>MADDGSVAGRLRRPTWRDPRLLVGILLMTVAVVGVAAAVRAADQTEPHYVAARTLVPGTVIDREDLDVVRVRIEDGAYLPVDTAQPWGDVVTRTVAAGELVPQSSVEPEGAYDGRVIGVVAHAPLAPDLVAGATVDLWIAPPASDALPTASLVAENVVVADVDRDSGGFAVSGGQTVYLAVPQDQVQAVLDALSAGGDVTIVGRGGS</sequence>
<protein>
    <submittedName>
        <fullName evidence="3">Flagellar protein FlgA</fullName>
    </submittedName>
</protein>
<gene>
    <name evidence="3" type="ORF">Dac01nite_21630</name>
</gene>
<accession>A0A919Q405</accession>
<organism evidence="3 4">
    <name type="scientific">Demequina activiva</name>
    <dbReference type="NCBI Taxonomy" id="1582364"/>
    <lineage>
        <taxon>Bacteria</taxon>
        <taxon>Bacillati</taxon>
        <taxon>Actinomycetota</taxon>
        <taxon>Actinomycetes</taxon>
        <taxon>Micrococcales</taxon>
        <taxon>Demequinaceae</taxon>
        <taxon>Demequina</taxon>
    </lineage>
</organism>
<comment type="caution">
    <text evidence="3">The sequence shown here is derived from an EMBL/GenBank/DDBJ whole genome shotgun (WGS) entry which is preliminary data.</text>
</comment>
<evidence type="ECO:0000313" key="4">
    <source>
        <dbReference type="Proteomes" id="UP000652354"/>
    </source>
</evidence>
<proteinExistence type="predicted"/>
<dbReference type="InterPro" id="IPR013974">
    <property type="entry name" value="SAF"/>
</dbReference>
<evidence type="ECO:0000256" key="1">
    <source>
        <dbReference type="SAM" id="Phobius"/>
    </source>
</evidence>
<dbReference type="Pfam" id="PF08666">
    <property type="entry name" value="SAF"/>
    <property type="match status" value="1"/>
</dbReference>
<keyword evidence="3" id="KW-0282">Flagellum</keyword>
<dbReference type="AlphaFoldDB" id="A0A919Q405"/>
<keyword evidence="3" id="KW-0966">Cell projection</keyword>
<keyword evidence="3" id="KW-0969">Cilium</keyword>
<keyword evidence="4" id="KW-1185">Reference proteome</keyword>
<dbReference type="RefSeq" id="WP_203656866.1">
    <property type="nucleotide sequence ID" value="NZ_BONR01000005.1"/>
</dbReference>
<keyword evidence="1" id="KW-0472">Membrane</keyword>
<keyword evidence="1" id="KW-0812">Transmembrane</keyword>
<feature type="transmembrane region" description="Helical" evidence="1">
    <location>
        <begin position="21"/>
        <end position="39"/>
    </location>
</feature>
<reference evidence="3" key="1">
    <citation type="submission" date="2021-01" db="EMBL/GenBank/DDBJ databases">
        <title>Whole genome shotgun sequence of Demequina activiva NBRC 110675.</title>
        <authorList>
            <person name="Komaki H."/>
            <person name="Tamura T."/>
        </authorList>
    </citation>
    <scope>NUCLEOTIDE SEQUENCE</scope>
    <source>
        <strain evidence="3">NBRC 110675</strain>
    </source>
</reference>
<dbReference type="EMBL" id="BONR01000005">
    <property type="protein sequence ID" value="GIG55411.1"/>
    <property type="molecule type" value="Genomic_DNA"/>
</dbReference>
<evidence type="ECO:0000313" key="3">
    <source>
        <dbReference type="EMBL" id="GIG55411.1"/>
    </source>
</evidence>
<dbReference type="Proteomes" id="UP000652354">
    <property type="component" value="Unassembled WGS sequence"/>
</dbReference>
<keyword evidence="1" id="KW-1133">Transmembrane helix</keyword>
<name>A0A919Q405_9MICO</name>
<feature type="domain" description="SAF" evidence="2">
    <location>
        <begin position="49"/>
        <end position="106"/>
    </location>
</feature>
<evidence type="ECO:0000259" key="2">
    <source>
        <dbReference type="Pfam" id="PF08666"/>
    </source>
</evidence>